<reference evidence="8" key="1">
    <citation type="journal article" date="2020" name="Stud. Mycol.">
        <title>101 Dothideomycetes genomes: a test case for predicting lifestyles and emergence of pathogens.</title>
        <authorList>
            <person name="Haridas S."/>
            <person name="Albert R."/>
            <person name="Binder M."/>
            <person name="Bloem J."/>
            <person name="Labutti K."/>
            <person name="Salamov A."/>
            <person name="Andreopoulos B."/>
            <person name="Baker S."/>
            <person name="Barry K."/>
            <person name="Bills G."/>
            <person name="Bluhm B."/>
            <person name="Cannon C."/>
            <person name="Castanera R."/>
            <person name="Culley D."/>
            <person name="Daum C."/>
            <person name="Ezra D."/>
            <person name="Gonzalez J."/>
            <person name="Henrissat B."/>
            <person name="Kuo A."/>
            <person name="Liang C."/>
            <person name="Lipzen A."/>
            <person name="Lutzoni F."/>
            <person name="Magnuson J."/>
            <person name="Mondo S."/>
            <person name="Nolan M."/>
            <person name="Ohm R."/>
            <person name="Pangilinan J."/>
            <person name="Park H.-J."/>
            <person name="Ramirez L."/>
            <person name="Alfaro M."/>
            <person name="Sun H."/>
            <person name="Tritt A."/>
            <person name="Yoshinaga Y."/>
            <person name="Zwiers L.-H."/>
            <person name="Turgeon B."/>
            <person name="Goodwin S."/>
            <person name="Spatafora J."/>
            <person name="Crous P."/>
            <person name="Grigoriev I."/>
        </authorList>
    </citation>
    <scope>NUCLEOTIDE SEQUENCE</scope>
    <source>
        <strain evidence="8">CBS 121167</strain>
    </source>
</reference>
<dbReference type="EMBL" id="ML995474">
    <property type="protein sequence ID" value="KAF2147298.1"/>
    <property type="molecule type" value="Genomic_DNA"/>
</dbReference>
<keyword evidence="4 6" id="KW-0472">Membrane</keyword>
<dbReference type="PANTHER" id="PTHR33048:SF123">
    <property type="entry name" value="INTEGRAL MEMBRANE PROTEIN"/>
    <property type="match status" value="1"/>
</dbReference>
<gene>
    <name evidence="8" type="ORF">K452DRAFT_314489</name>
</gene>
<evidence type="ECO:0000256" key="2">
    <source>
        <dbReference type="ARBA" id="ARBA00022692"/>
    </source>
</evidence>
<accession>A0A6A6BU04</accession>
<evidence type="ECO:0000313" key="9">
    <source>
        <dbReference type="Proteomes" id="UP000799438"/>
    </source>
</evidence>
<keyword evidence="9" id="KW-1185">Reference proteome</keyword>
<evidence type="ECO:0000256" key="1">
    <source>
        <dbReference type="ARBA" id="ARBA00004141"/>
    </source>
</evidence>
<feature type="transmembrane region" description="Helical" evidence="6">
    <location>
        <begin position="125"/>
        <end position="147"/>
    </location>
</feature>
<dbReference type="InterPro" id="IPR052337">
    <property type="entry name" value="SAT4-like"/>
</dbReference>
<feature type="transmembrane region" description="Helical" evidence="6">
    <location>
        <begin position="48"/>
        <end position="72"/>
    </location>
</feature>
<dbReference type="Proteomes" id="UP000799438">
    <property type="component" value="Unassembled WGS sequence"/>
</dbReference>
<dbReference type="AlphaFoldDB" id="A0A6A6BU04"/>
<comment type="subcellular location">
    <subcellularLocation>
        <location evidence="1">Membrane</location>
        <topology evidence="1">Multi-pass membrane protein</topology>
    </subcellularLocation>
</comment>
<evidence type="ECO:0000256" key="3">
    <source>
        <dbReference type="ARBA" id="ARBA00022989"/>
    </source>
</evidence>
<dbReference type="OrthoDB" id="3934549at2759"/>
<feature type="transmembrane region" description="Helical" evidence="6">
    <location>
        <begin position="92"/>
        <end position="113"/>
    </location>
</feature>
<dbReference type="RefSeq" id="XP_033403006.1">
    <property type="nucleotide sequence ID" value="XM_033543759.1"/>
</dbReference>
<feature type="domain" description="Rhodopsin" evidence="7">
    <location>
        <begin position="32"/>
        <end position="269"/>
    </location>
</feature>
<evidence type="ECO:0000256" key="6">
    <source>
        <dbReference type="SAM" id="Phobius"/>
    </source>
</evidence>
<feature type="transmembrane region" description="Helical" evidence="6">
    <location>
        <begin position="172"/>
        <end position="193"/>
    </location>
</feature>
<dbReference type="Pfam" id="PF20684">
    <property type="entry name" value="Fung_rhodopsin"/>
    <property type="match status" value="1"/>
</dbReference>
<evidence type="ECO:0000313" key="8">
    <source>
        <dbReference type="EMBL" id="KAF2147298.1"/>
    </source>
</evidence>
<feature type="transmembrane region" description="Helical" evidence="6">
    <location>
        <begin position="241"/>
        <end position="264"/>
    </location>
</feature>
<evidence type="ECO:0000256" key="4">
    <source>
        <dbReference type="ARBA" id="ARBA00023136"/>
    </source>
</evidence>
<dbReference type="PANTHER" id="PTHR33048">
    <property type="entry name" value="PTH11-LIKE INTEGRAL MEMBRANE PROTEIN (AFU_ORTHOLOGUE AFUA_5G11245)"/>
    <property type="match status" value="1"/>
</dbReference>
<feature type="transmembrane region" description="Helical" evidence="6">
    <location>
        <begin position="205"/>
        <end position="229"/>
    </location>
</feature>
<sequence length="372" mass="41375">MQAITADNGSRQPMFLAVLGVLLLLSITTVVARLYCRIVYVQYVGVDDYFILVAMIVVIAMSIANVIHISWGTGRHFSDLGMEALEPTLKHWYAYQLIYPFALFFVKASILALYHRLFRKRQFRYWLWVVAGIVTVYTVVVVFVNAFECRSHPTHAWSLNFPEGCNNLSASYFSMASISIATDVAILVLPLPVLVKLNIQRNKRLALIGIFLSGTVAVIASIVRLNALYIYTVTKDVSFDAIYILLWSQIEVNVAIITASAPSLRPMFRETFKSSHGSSRPRLHSGSQSAGYMFSRSRTRRSGGDGVIELHSYDGNEGRFETTIRGRAGNESEECILGMTAAGINIIKTVDVQETSVEPHEGDSNEDVGRGT</sequence>
<dbReference type="GO" id="GO:0016020">
    <property type="term" value="C:membrane"/>
    <property type="evidence" value="ECO:0007669"/>
    <property type="project" value="UniProtKB-SubCell"/>
</dbReference>
<evidence type="ECO:0000256" key="5">
    <source>
        <dbReference type="ARBA" id="ARBA00038359"/>
    </source>
</evidence>
<protein>
    <recommendedName>
        <fullName evidence="7">Rhodopsin domain-containing protein</fullName>
    </recommendedName>
</protein>
<evidence type="ECO:0000259" key="7">
    <source>
        <dbReference type="Pfam" id="PF20684"/>
    </source>
</evidence>
<name>A0A6A6BU04_9PEZI</name>
<dbReference type="GeneID" id="54301256"/>
<feature type="transmembrane region" description="Helical" evidence="6">
    <location>
        <begin position="14"/>
        <end position="36"/>
    </location>
</feature>
<proteinExistence type="inferred from homology"/>
<organism evidence="8 9">
    <name type="scientific">Aplosporella prunicola CBS 121167</name>
    <dbReference type="NCBI Taxonomy" id="1176127"/>
    <lineage>
        <taxon>Eukaryota</taxon>
        <taxon>Fungi</taxon>
        <taxon>Dikarya</taxon>
        <taxon>Ascomycota</taxon>
        <taxon>Pezizomycotina</taxon>
        <taxon>Dothideomycetes</taxon>
        <taxon>Dothideomycetes incertae sedis</taxon>
        <taxon>Botryosphaeriales</taxon>
        <taxon>Aplosporellaceae</taxon>
        <taxon>Aplosporella</taxon>
    </lineage>
</organism>
<keyword evidence="3 6" id="KW-1133">Transmembrane helix</keyword>
<dbReference type="InterPro" id="IPR049326">
    <property type="entry name" value="Rhodopsin_dom_fungi"/>
</dbReference>
<keyword evidence="2 6" id="KW-0812">Transmembrane</keyword>
<comment type="similarity">
    <text evidence="5">Belongs to the SAT4 family.</text>
</comment>